<organism evidence="7 8">
    <name type="scientific">Candidatus Contendobacter odensis Run_B_J11</name>
    <dbReference type="NCBI Taxonomy" id="1400861"/>
    <lineage>
        <taxon>Bacteria</taxon>
        <taxon>Pseudomonadati</taxon>
        <taxon>Pseudomonadota</taxon>
        <taxon>Gammaproteobacteria</taxon>
        <taxon>Candidatus Competibacteraceae</taxon>
        <taxon>Candidatus Contendibacter</taxon>
    </lineage>
</organism>
<keyword evidence="8" id="KW-1185">Reference proteome</keyword>
<dbReference type="SMART" id="SM00363">
    <property type="entry name" value="S4"/>
    <property type="match status" value="1"/>
</dbReference>
<feature type="domain" description="RNA-binding S4" evidence="6">
    <location>
        <begin position="20"/>
        <end position="83"/>
    </location>
</feature>
<evidence type="ECO:0000256" key="3">
    <source>
        <dbReference type="ARBA" id="ARBA00023125"/>
    </source>
</evidence>
<gene>
    <name evidence="7" type="primary">hslR</name>
    <name evidence="7" type="ORF">BN874_400030</name>
</gene>
<evidence type="ECO:0000256" key="2">
    <source>
        <dbReference type="ARBA" id="ARBA00022884"/>
    </source>
</evidence>
<keyword evidence="7" id="KW-0346">Stress response</keyword>
<dbReference type="CDD" id="cd00165">
    <property type="entry name" value="S4"/>
    <property type="match status" value="1"/>
</dbReference>
<reference evidence="7 8" key="1">
    <citation type="journal article" date="2014" name="ISME J.">
        <title>Candidatus Competibacter-lineage genomes retrieved from metagenomes reveal functional metabolic diversity.</title>
        <authorList>
            <person name="McIlroy S.J."/>
            <person name="Albertsen M."/>
            <person name="Andresen E.K."/>
            <person name="Saunders A.M."/>
            <person name="Kristiansen R."/>
            <person name="Stokholm-Bjerregaard M."/>
            <person name="Nielsen K.L."/>
            <person name="Nielsen P.H."/>
        </authorList>
    </citation>
    <scope>NUCLEOTIDE SEQUENCE [LARGE SCALE GENOMIC DNA]</scope>
    <source>
        <strain evidence="7 8">Run_B_J11</strain>
    </source>
</reference>
<dbReference type="GO" id="GO:0003727">
    <property type="term" value="F:single-stranded RNA binding"/>
    <property type="evidence" value="ECO:0007669"/>
    <property type="project" value="InterPro"/>
</dbReference>
<evidence type="ECO:0000313" key="8">
    <source>
        <dbReference type="Proteomes" id="UP000019184"/>
    </source>
</evidence>
<dbReference type="EMBL" id="CBTK010000255">
    <property type="protein sequence ID" value="CDH46238.1"/>
    <property type="molecule type" value="Genomic_DNA"/>
</dbReference>
<keyword evidence="3 4" id="KW-0238">DNA-binding</keyword>
<dbReference type="SUPFAM" id="SSF55174">
    <property type="entry name" value="Alpha-L RNA-binding motif"/>
    <property type="match status" value="1"/>
</dbReference>
<name>A0A7U7GD67_9GAMM</name>
<proteinExistence type="inferred from homology"/>
<dbReference type="Gene3D" id="3.10.290.10">
    <property type="entry name" value="RNA-binding S4 domain"/>
    <property type="match status" value="1"/>
</dbReference>
<evidence type="ECO:0000259" key="6">
    <source>
        <dbReference type="SMART" id="SM00363"/>
    </source>
</evidence>
<comment type="caution">
    <text evidence="7">The sequence shown here is derived from an EMBL/GenBank/DDBJ whole genome shotgun (WGS) entry which is preliminary data.</text>
</comment>
<dbReference type="InterPro" id="IPR002942">
    <property type="entry name" value="S4_RNA-bd"/>
</dbReference>
<dbReference type="GO" id="GO:0043023">
    <property type="term" value="F:ribosomal large subunit binding"/>
    <property type="evidence" value="ECO:0007669"/>
    <property type="project" value="InterPro"/>
</dbReference>
<protein>
    <recommendedName>
        <fullName evidence="4">Heat shock protein 15</fullName>
    </recommendedName>
</protein>
<accession>A0A7U7GD67</accession>
<keyword evidence="2 4" id="KW-0694">RNA-binding</keyword>
<dbReference type="RefSeq" id="WP_051497883.1">
    <property type="nucleotide sequence ID" value="NZ_CBTK010000255.1"/>
</dbReference>
<dbReference type="Proteomes" id="UP000019184">
    <property type="component" value="Unassembled WGS sequence"/>
</dbReference>
<evidence type="ECO:0000256" key="4">
    <source>
        <dbReference type="PIRNR" id="PIRNR016821"/>
    </source>
</evidence>
<dbReference type="OrthoDB" id="9797176at2"/>
<evidence type="ECO:0000256" key="5">
    <source>
        <dbReference type="SAM" id="MobiDB-lite"/>
    </source>
</evidence>
<evidence type="ECO:0000256" key="1">
    <source>
        <dbReference type="ARBA" id="ARBA00008396"/>
    </source>
</evidence>
<dbReference type="AlphaFoldDB" id="A0A7U7GD67"/>
<feature type="compositionally biased region" description="Basic and acidic residues" evidence="5">
    <location>
        <begin position="103"/>
        <end position="114"/>
    </location>
</feature>
<dbReference type="Pfam" id="PF01479">
    <property type="entry name" value="S4"/>
    <property type="match status" value="1"/>
</dbReference>
<dbReference type="InterPro" id="IPR036986">
    <property type="entry name" value="S4_RNA-bd_sf"/>
</dbReference>
<evidence type="ECO:0000313" key="7">
    <source>
        <dbReference type="EMBL" id="CDH46238.1"/>
    </source>
</evidence>
<dbReference type="PIRSF" id="PIRSF016821">
    <property type="entry name" value="HSP15"/>
    <property type="match status" value="1"/>
</dbReference>
<dbReference type="InterPro" id="IPR025708">
    <property type="entry name" value="HSP15"/>
</dbReference>
<comment type="similarity">
    <text evidence="1 4">Belongs to the HSP15 family.</text>
</comment>
<sequence>MAVTQRDDRLAVDADSVVRVRLDQWLWAARFFKTRALAVEAVTGGKVHVSGQRSKPSHAIRLGEMLRIQRGTEEYVVMVKGLSSRRGPAKEAVLLYEEAAESRQRREEINEQRRLQPPVSPSTAGRPTKQDRRRIVRFTHGND</sequence>
<dbReference type="PROSITE" id="PS50889">
    <property type="entry name" value="S4"/>
    <property type="match status" value="1"/>
</dbReference>
<feature type="region of interest" description="Disordered" evidence="5">
    <location>
        <begin position="103"/>
        <end position="143"/>
    </location>
</feature>
<dbReference type="GO" id="GO:0034605">
    <property type="term" value="P:cellular response to heat"/>
    <property type="evidence" value="ECO:0007669"/>
    <property type="project" value="InterPro"/>
</dbReference>
<dbReference type="GO" id="GO:0003677">
    <property type="term" value="F:DNA binding"/>
    <property type="evidence" value="ECO:0007669"/>
    <property type="project" value="UniProtKB-KW"/>
</dbReference>